<evidence type="ECO:0000256" key="1">
    <source>
        <dbReference type="SAM" id="Coils"/>
    </source>
</evidence>
<protein>
    <submittedName>
        <fullName evidence="3">DUF4236 domain-containing protein</fullName>
    </submittedName>
</protein>
<dbReference type="AlphaFoldDB" id="A0A942YVJ8"/>
<proteinExistence type="predicted"/>
<evidence type="ECO:0000313" key="4">
    <source>
        <dbReference type="Proteomes" id="UP000679749"/>
    </source>
</evidence>
<keyword evidence="1" id="KW-0175">Coiled coil</keyword>
<organism evidence="3 4">
    <name type="scientific">Neobacillus rhizophilus</name>
    <dbReference type="NCBI Taxonomy" id="2833579"/>
    <lineage>
        <taxon>Bacteria</taxon>
        <taxon>Bacillati</taxon>
        <taxon>Bacillota</taxon>
        <taxon>Bacilli</taxon>
        <taxon>Bacillales</taxon>
        <taxon>Bacillaceae</taxon>
        <taxon>Neobacillus</taxon>
    </lineage>
</organism>
<dbReference type="Pfam" id="PF14020">
    <property type="entry name" value="DUF4236"/>
    <property type="match status" value="1"/>
</dbReference>
<feature type="coiled-coil region" evidence="1">
    <location>
        <begin position="158"/>
        <end position="185"/>
    </location>
</feature>
<name>A0A942YVJ8_9BACI</name>
<gene>
    <name evidence="3" type="ORF">KHA99_22200</name>
</gene>
<reference evidence="3" key="1">
    <citation type="submission" date="2021-05" db="EMBL/GenBank/DDBJ databases">
        <title>Novel Bacillus species.</title>
        <authorList>
            <person name="Liu G."/>
        </authorList>
    </citation>
    <scope>NUCLEOTIDE SEQUENCE</scope>
    <source>
        <strain evidence="3">FJAT-49825</strain>
    </source>
</reference>
<evidence type="ECO:0000259" key="2">
    <source>
        <dbReference type="Pfam" id="PF14020"/>
    </source>
</evidence>
<dbReference type="EMBL" id="JAGYPF010000004">
    <property type="protein sequence ID" value="MBS4215158.1"/>
    <property type="molecule type" value="Genomic_DNA"/>
</dbReference>
<evidence type="ECO:0000313" key="3">
    <source>
        <dbReference type="EMBL" id="MBS4215158.1"/>
    </source>
</evidence>
<dbReference type="Proteomes" id="UP000679749">
    <property type="component" value="Unassembled WGS sequence"/>
</dbReference>
<dbReference type="InterPro" id="IPR025330">
    <property type="entry name" value="DUF4236"/>
</dbReference>
<feature type="domain" description="DUF4236" evidence="2">
    <location>
        <begin position="3"/>
        <end position="57"/>
    </location>
</feature>
<keyword evidence="4" id="KW-1185">Reference proteome</keyword>
<sequence>MGFGFRKSFKIAPGIRLNVGSKSIGVSAGVKGLRYSVNSRGGSRMTASIPNTGIYYTSTGGKRSRTTAYSRQREIQARQKEAARLNELEQAALAVDAYQNTLDRIHSIHKEADDPINWIKVRSTNPPFRKNEGQIGLHENAAIEKLHNYKPNLVTKLFGHQEKELEKLQKEVMEARKKDDEEYRSWERDVRIATKVIEGDIDTYFEVIQEFEPFDDLTEFGSGFEFFAENPKVMEIEFDVHSDTVVPKEQLSLTKTGKLSVKPMPKSKYFDIQQDYVCSCVLRIARDMFALLPLDTVYIHATETILDSITGYQRQLTILSVKIDKRTLNKLNFEHIDCSDSMQNFKHNMKFKKTAGFSEVEKLTVE</sequence>
<dbReference type="RefSeq" id="WP_213119639.1">
    <property type="nucleotide sequence ID" value="NZ_JAGYPF010000004.1"/>
</dbReference>
<comment type="caution">
    <text evidence="3">The sequence shown here is derived from an EMBL/GenBank/DDBJ whole genome shotgun (WGS) entry which is preliminary data.</text>
</comment>
<accession>A0A942YVJ8</accession>